<keyword evidence="1" id="KW-0472">Membrane</keyword>
<keyword evidence="1" id="KW-1133">Transmembrane helix</keyword>
<evidence type="ECO:0000259" key="2">
    <source>
        <dbReference type="Pfam" id="PF00487"/>
    </source>
</evidence>
<evidence type="ECO:0000256" key="1">
    <source>
        <dbReference type="SAM" id="Phobius"/>
    </source>
</evidence>
<dbReference type="EMBL" id="JAOANI010000012">
    <property type="protein sequence ID" value="MCT7358267.1"/>
    <property type="molecule type" value="Genomic_DNA"/>
</dbReference>
<dbReference type="Proteomes" id="UP001147830">
    <property type="component" value="Unassembled WGS sequence"/>
</dbReference>
<reference evidence="3" key="1">
    <citation type="journal article" date="2022" name="Front. Microbiol.">
        <title>Genome-based taxonomic rearrangement of Oceanobacter-related bacteria including the description of Thalassolituus hydrocarbonoclasticus sp. nov. and Thalassolituus pacificus sp. nov. and emended description of the genus Thalassolituus.</title>
        <authorList>
            <person name="Dong C."/>
            <person name="Wei L."/>
            <person name="Wang J."/>
            <person name="Lai Q."/>
            <person name="Huang Z."/>
            <person name="Shao Z."/>
        </authorList>
    </citation>
    <scope>NUCLEOTIDE SEQUENCE</scope>
    <source>
        <strain evidence="3">59MF3M-4</strain>
    </source>
</reference>
<evidence type="ECO:0000313" key="3">
    <source>
        <dbReference type="EMBL" id="MCT7358267.1"/>
    </source>
</evidence>
<dbReference type="Pfam" id="PF00487">
    <property type="entry name" value="FA_desaturase"/>
    <property type="match status" value="1"/>
</dbReference>
<accession>A0A9X2WD90</accession>
<proteinExistence type="predicted"/>
<comment type="caution">
    <text evidence="3">The sequence shown here is derived from an EMBL/GenBank/DDBJ whole genome shotgun (WGS) entry which is preliminary data.</text>
</comment>
<feature type="transmembrane region" description="Helical" evidence="1">
    <location>
        <begin position="52"/>
        <end position="72"/>
    </location>
</feature>
<evidence type="ECO:0000313" key="4">
    <source>
        <dbReference type="Proteomes" id="UP001147830"/>
    </source>
</evidence>
<keyword evidence="1" id="KW-0812">Transmembrane</keyword>
<dbReference type="RefSeq" id="WP_260975186.1">
    <property type="nucleotide sequence ID" value="NZ_JAOANI010000012.1"/>
</dbReference>
<dbReference type="GO" id="GO:0006629">
    <property type="term" value="P:lipid metabolic process"/>
    <property type="evidence" value="ECO:0007669"/>
    <property type="project" value="InterPro"/>
</dbReference>
<dbReference type="InterPro" id="IPR005804">
    <property type="entry name" value="FA_desaturase_dom"/>
</dbReference>
<organism evidence="3 4">
    <name type="scientific">Thalassolituus pacificus</name>
    <dbReference type="NCBI Taxonomy" id="2975440"/>
    <lineage>
        <taxon>Bacteria</taxon>
        <taxon>Pseudomonadati</taxon>
        <taxon>Pseudomonadota</taxon>
        <taxon>Gammaproteobacteria</taxon>
        <taxon>Oceanospirillales</taxon>
        <taxon>Oceanospirillaceae</taxon>
        <taxon>Thalassolituus</taxon>
    </lineage>
</organism>
<keyword evidence="4" id="KW-1185">Reference proteome</keyword>
<feature type="transmembrane region" description="Helical" evidence="1">
    <location>
        <begin position="78"/>
        <end position="95"/>
    </location>
</feature>
<dbReference type="AlphaFoldDB" id="A0A9X2WD90"/>
<feature type="transmembrane region" description="Helical" evidence="1">
    <location>
        <begin position="204"/>
        <end position="228"/>
    </location>
</feature>
<gene>
    <name evidence="3" type="ORF">NYR02_04425</name>
</gene>
<feature type="domain" description="Fatty acid desaturase" evidence="2">
    <location>
        <begin position="80"/>
        <end position="339"/>
    </location>
</feature>
<feature type="transmembrane region" description="Helical" evidence="1">
    <location>
        <begin position="248"/>
        <end position="266"/>
    </location>
</feature>
<sequence length="365" mass="41564">MSIIKKYIPDSPASGKNTLQQSDAQRIETIRSVIRSAGDDARRRYPILANQNLIGMSIFLFAISGILLTGFAYWQGMISAWLCIPTVAFLTSLLHELEHDLIHWQYFKNNKLIHHLMMAGVWIFRPGTINPWIRRHLHFLHHKTSGTEADIEERGIGNGRTFGPLRWLIMLDTFVGNFTRALVEAPKGKKLYHAARVLAANFPLPWITATVWYSVLGYHAINIIAPYFGVIPAWSAETLARFELLDTWVVVLIAPFYLRSFSINFISSNMHYYGNVNSVLQQTQVLTNPLFWPLQLFCFNFGSTHGIHHFVVGEPFYIRQLTAKAAHKVMKENGVPFNDLATFKRRNRYQPAAGRVVGKQVNAGV</sequence>
<name>A0A9X2WD90_9GAMM</name>
<reference evidence="3" key="2">
    <citation type="submission" date="2022-08" db="EMBL/GenBank/DDBJ databases">
        <authorList>
            <person name="Dong C."/>
        </authorList>
    </citation>
    <scope>NUCLEOTIDE SEQUENCE</scope>
    <source>
        <strain evidence="3">59MF3M-4</strain>
    </source>
</reference>
<protein>
    <submittedName>
        <fullName evidence="3">Fatty acid desaturase</fullName>
    </submittedName>
</protein>